<dbReference type="PANTHER" id="PTHR10133">
    <property type="entry name" value="DNA POLYMERASE I"/>
    <property type="match status" value="1"/>
</dbReference>
<keyword evidence="6" id="KW-1185">Reference proteome</keyword>
<protein>
    <recommendedName>
        <fullName evidence="1">DNA-directed DNA polymerase</fullName>
        <ecNumber evidence="1">2.7.7.7</ecNumber>
    </recommendedName>
</protein>
<dbReference type="Pfam" id="PF00476">
    <property type="entry name" value="DNA_pol_A"/>
    <property type="match status" value="1"/>
</dbReference>
<sequence>MPRGQSGVLAFLAADPEGFALLQLRDAASGEPLTPARTASREELCQVVGEIEQSRSPRWVMLRTSPWLELLTSADVHLAKAHVLSLAQRLLHRSPLAAVRLPDIDLENPPSSRDTGGQGALFSAPVSGESLQELVNMFAAQLQAMPSDPAAFKRLQLLIHAESVGALIAAEMESAGLSWDEHGHRQLLRRMLGERVPDSVRPPKLAALAQQLGQNLQSPGLNPDSPQELLRALHRAGFAVQSVRAWELEQIAHPAITQVLEYKKLSRLASTHGDAWLDAWVAHGRFHPHYVLGTVASGRWAASGGGALQLPHSIRQVVRTPEGRTFVVADGRQLEPRILAAMSRDRNLQQAGLQDDLYQWLIDAGLVKDRNEAKLGMLSVIYGGTSGGAQAVGAALKKNFPAAMDFVDSAARAGERGDGVSSYLGRGCPPADERWMQAQRGTRDEASQRAADLAARSRGRFTRNFVVQSTAAEWALIWMGHARHLIHQAGWSQECRQVFFVHDEIVFECPTGLAPQLAEIIRHAAALAGRTLFGEQSVSFPVSVAITQNYAEAK</sequence>
<dbReference type="NCBIfam" id="NF011538">
    <property type="entry name" value="PRK14975.1-1"/>
    <property type="match status" value="1"/>
</dbReference>
<evidence type="ECO:0000256" key="3">
    <source>
        <dbReference type="ARBA" id="ARBA00049244"/>
    </source>
</evidence>
<dbReference type="GO" id="GO:0003887">
    <property type="term" value="F:DNA-directed DNA polymerase activity"/>
    <property type="evidence" value="ECO:0007669"/>
    <property type="project" value="UniProtKB-EC"/>
</dbReference>
<evidence type="ECO:0000256" key="2">
    <source>
        <dbReference type="ARBA" id="ARBA00022705"/>
    </source>
</evidence>
<dbReference type="GO" id="GO:0006261">
    <property type="term" value="P:DNA-templated DNA replication"/>
    <property type="evidence" value="ECO:0007669"/>
    <property type="project" value="InterPro"/>
</dbReference>
<comment type="catalytic activity">
    <reaction evidence="3">
        <text>DNA(n) + a 2'-deoxyribonucleoside 5'-triphosphate = DNA(n+1) + diphosphate</text>
        <dbReference type="Rhea" id="RHEA:22508"/>
        <dbReference type="Rhea" id="RHEA-COMP:17339"/>
        <dbReference type="Rhea" id="RHEA-COMP:17340"/>
        <dbReference type="ChEBI" id="CHEBI:33019"/>
        <dbReference type="ChEBI" id="CHEBI:61560"/>
        <dbReference type="ChEBI" id="CHEBI:173112"/>
        <dbReference type="EC" id="2.7.7.7"/>
    </reaction>
</comment>
<dbReference type="InterPro" id="IPR002298">
    <property type="entry name" value="DNA_polymerase_A"/>
</dbReference>
<dbReference type="GO" id="GO:0003677">
    <property type="term" value="F:DNA binding"/>
    <property type="evidence" value="ECO:0007669"/>
    <property type="project" value="InterPro"/>
</dbReference>
<organism evidence="5 6">
    <name type="scientific">Glutamicibacter soli</name>
    <dbReference type="NCBI Taxonomy" id="453836"/>
    <lineage>
        <taxon>Bacteria</taxon>
        <taxon>Bacillati</taxon>
        <taxon>Actinomycetota</taxon>
        <taxon>Actinomycetes</taxon>
        <taxon>Micrococcales</taxon>
        <taxon>Micrococcaceae</taxon>
        <taxon>Glutamicibacter</taxon>
    </lineage>
</organism>
<dbReference type="SMART" id="SM00482">
    <property type="entry name" value="POLAc"/>
    <property type="match status" value="1"/>
</dbReference>
<evidence type="ECO:0000256" key="1">
    <source>
        <dbReference type="ARBA" id="ARBA00012417"/>
    </source>
</evidence>
<gene>
    <name evidence="5" type="ORF">C1H84_11795</name>
</gene>
<evidence type="ECO:0000313" key="6">
    <source>
        <dbReference type="Proteomes" id="UP000252167"/>
    </source>
</evidence>
<reference evidence="5 6" key="1">
    <citation type="submission" date="2018-01" db="EMBL/GenBank/DDBJ databases">
        <title>Glutamicibacter soli strain NHPC-3 Whole genome sequence and assembly.</title>
        <authorList>
            <person name="Choudhury P."/>
            <person name="Gupta D."/>
            <person name="Sengupta K."/>
            <person name="Jawed A."/>
            <person name="Sultana N."/>
            <person name="Saha P."/>
        </authorList>
    </citation>
    <scope>NUCLEOTIDE SEQUENCE [LARGE SCALE GENOMIC DNA]</scope>
    <source>
        <strain evidence="5 6">NHPC-3</strain>
    </source>
</reference>
<dbReference type="Proteomes" id="UP000252167">
    <property type="component" value="Unassembled WGS sequence"/>
</dbReference>
<dbReference type="CDD" id="cd06444">
    <property type="entry name" value="DNA_pol_A"/>
    <property type="match status" value="1"/>
</dbReference>
<keyword evidence="2" id="KW-0235">DNA replication</keyword>
<dbReference type="SUPFAM" id="SSF56672">
    <property type="entry name" value="DNA/RNA polymerases"/>
    <property type="match status" value="1"/>
</dbReference>
<dbReference type="EMBL" id="POAF01000005">
    <property type="protein sequence ID" value="RBM00614.1"/>
    <property type="molecule type" value="Genomic_DNA"/>
</dbReference>
<dbReference type="PANTHER" id="PTHR10133:SF27">
    <property type="entry name" value="DNA POLYMERASE NU"/>
    <property type="match status" value="1"/>
</dbReference>
<dbReference type="RefSeq" id="WP_113607483.1">
    <property type="nucleotide sequence ID" value="NZ_POAF01000005.1"/>
</dbReference>
<accession>A0A365YF15</accession>
<dbReference type="GO" id="GO:0006302">
    <property type="term" value="P:double-strand break repair"/>
    <property type="evidence" value="ECO:0007669"/>
    <property type="project" value="TreeGrafter"/>
</dbReference>
<keyword evidence="5" id="KW-0540">Nuclease</keyword>
<feature type="domain" description="DNA-directed DNA polymerase family A palm" evidence="4">
    <location>
        <begin position="311"/>
        <end position="513"/>
    </location>
</feature>
<proteinExistence type="predicted"/>
<evidence type="ECO:0000313" key="5">
    <source>
        <dbReference type="EMBL" id="RBM00614.1"/>
    </source>
</evidence>
<dbReference type="Gene3D" id="3.30.70.370">
    <property type="match status" value="1"/>
</dbReference>
<dbReference type="EC" id="2.7.7.7" evidence="1"/>
<keyword evidence="5" id="KW-0269">Exonuclease</keyword>
<dbReference type="InterPro" id="IPR001098">
    <property type="entry name" value="DNA-dir_DNA_pol_A_palm_dom"/>
</dbReference>
<dbReference type="AlphaFoldDB" id="A0A365YF15"/>
<name>A0A365YF15_9MICC</name>
<dbReference type="Gene3D" id="1.10.150.20">
    <property type="entry name" value="5' to 3' exonuclease, C-terminal subdomain"/>
    <property type="match status" value="1"/>
</dbReference>
<keyword evidence="5" id="KW-0378">Hydrolase</keyword>
<evidence type="ECO:0000259" key="4">
    <source>
        <dbReference type="SMART" id="SM00482"/>
    </source>
</evidence>
<comment type="caution">
    <text evidence="5">The sequence shown here is derived from an EMBL/GenBank/DDBJ whole genome shotgun (WGS) entry which is preliminary data.</text>
</comment>
<dbReference type="InterPro" id="IPR043502">
    <property type="entry name" value="DNA/RNA_pol_sf"/>
</dbReference>
<dbReference type="GO" id="GO:0004527">
    <property type="term" value="F:exonuclease activity"/>
    <property type="evidence" value="ECO:0007669"/>
    <property type="project" value="UniProtKB-KW"/>
</dbReference>